<feature type="transmembrane region" description="Helical" evidence="1">
    <location>
        <begin position="43"/>
        <end position="59"/>
    </location>
</feature>
<feature type="transmembrane region" description="Helical" evidence="1">
    <location>
        <begin position="71"/>
        <end position="90"/>
    </location>
</feature>
<organism evidence="2 3">
    <name type="scientific">Gilliamella intestini</name>
    <dbReference type="NCBI Taxonomy" id="1798183"/>
    <lineage>
        <taxon>Bacteria</taxon>
        <taxon>Pseudomonadati</taxon>
        <taxon>Pseudomonadota</taxon>
        <taxon>Gammaproteobacteria</taxon>
        <taxon>Orbales</taxon>
        <taxon>Orbaceae</taxon>
        <taxon>Gilliamella</taxon>
    </lineage>
</organism>
<dbReference type="Proteomes" id="UP000199698">
    <property type="component" value="Unassembled WGS sequence"/>
</dbReference>
<keyword evidence="1" id="KW-0472">Membrane</keyword>
<evidence type="ECO:0000256" key="1">
    <source>
        <dbReference type="SAM" id="Phobius"/>
    </source>
</evidence>
<dbReference type="OrthoDB" id="9811314at2"/>
<proteinExistence type="predicted"/>
<reference evidence="3" key="1">
    <citation type="submission" date="2016-08" db="EMBL/GenBank/DDBJ databases">
        <authorList>
            <person name="Varghese N."/>
            <person name="Submissions Spin"/>
        </authorList>
    </citation>
    <scope>NUCLEOTIDE SEQUENCE [LARGE SCALE GENOMIC DNA]</scope>
    <source>
        <strain evidence="3">R-53144</strain>
    </source>
</reference>
<protein>
    <submittedName>
        <fullName evidence="2">Uncharacterized protein</fullName>
    </submittedName>
</protein>
<evidence type="ECO:0000313" key="2">
    <source>
        <dbReference type="EMBL" id="SCB73882.1"/>
    </source>
</evidence>
<dbReference type="AlphaFoldDB" id="A0A1C3YV29"/>
<dbReference type="EMBL" id="FMBA01000001">
    <property type="protein sequence ID" value="SCB73882.1"/>
    <property type="molecule type" value="Genomic_DNA"/>
</dbReference>
<keyword evidence="1" id="KW-0812">Transmembrane</keyword>
<keyword evidence="1" id="KW-1133">Transmembrane helix</keyword>
<dbReference type="STRING" id="1798183.GA0061080_1001111"/>
<evidence type="ECO:0000313" key="3">
    <source>
        <dbReference type="Proteomes" id="UP000199698"/>
    </source>
</evidence>
<accession>A0A1C3YV29</accession>
<gene>
    <name evidence="2" type="ORF">GA0061080_1001111</name>
</gene>
<sequence>MAVEMWVSYYFFAIVGCFIRRYFSEYIAMDYDNDKTLNRKRRLALFYFYFIFLYSLFMISQPGEGLFLELIFFWTAVFIFILYVFFISFLETPRRYIKRKKWK</sequence>
<keyword evidence="3" id="KW-1185">Reference proteome</keyword>
<name>A0A1C3YV29_9GAMM</name>
<dbReference type="RefSeq" id="WP_091119237.1">
    <property type="nucleotide sequence ID" value="NZ_FMBA01000001.1"/>
</dbReference>
<feature type="transmembrane region" description="Helical" evidence="1">
    <location>
        <begin position="6"/>
        <end position="23"/>
    </location>
</feature>